<dbReference type="Pfam" id="PF00440">
    <property type="entry name" value="TetR_N"/>
    <property type="match status" value="1"/>
</dbReference>
<feature type="domain" description="HTH tetR-type" evidence="5">
    <location>
        <begin position="28"/>
        <end position="88"/>
    </location>
</feature>
<evidence type="ECO:0000256" key="2">
    <source>
        <dbReference type="ARBA" id="ARBA00023125"/>
    </source>
</evidence>
<dbReference type="Gene3D" id="1.10.357.10">
    <property type="entry name" value="Tetracycline Repressor, domain 2"/>
    <property type="match status" value="1"/>
</dbReference>
<evidence type="ECO:0000313" key="7">
    <source>
        <dbReference type="Proteomes" id="UP001501803"/>
    </source>
</evidence>
<keyword evidence="7" id="KW-1185">Reference proteome</keyword>
<keyword evidence="2 4" id="KW-0238">DNA-binding</keyword>
<keyword evidence="1" id="KW-0805">Transcription regulation</keyword>
<dbReference type="Pfam" id="PF17928">
    <property type="entry name" value="TetR_C_22"/>
    <property type="match status" value="1"/>
</dbReference>
<dbReference type="PRINTS" id="PR00455">
    <property type="entry name" value="HTHTETR"/>
</dbReference>
<keyword evidence="3" id="KW-0804">Transcription</keyword>
<comment type="caution">
    <text evidence="6">The sequence shown here is derived from an EMBL/GenBank/DDBJ whole genome shotgun (WGS) entry which is preliminary data.</text>
</comment>
<name>A0ABP7K3D8_9MICO</name>
<feature type="DNA-binding region" description="H-T-H motif" evidence="4">
    <location>
        <begin position="51"/>
        <end position="70"/>
    </location>
</feature>
<dbReference type="SUPFAM" id="SSF46689">
    <property type="entry name" value="Homeodomain-like"/>
    <property type="match status" value="1"/>
</dbReference>
<dbReference type="RefSeq" id="WP_345061992.1">
    <property type="nucleotide sequence ID" value="NZ_BAABCN010000002.1"/>
</dbReference>
<dbReference type="PROSITE" id="PS50977">
    <property type="entry name" value="HTH_TETR_2"/>
    <property type="match status" value="1"/>
</dbReference>
<evidence type="ECO:0000256" key="4">
    <source>
        <dbReference type="PROSITE-ProRule" id="PRU00335"/>
    </source>
</evidence>
<evidence type="ECO:0000259" key="5">
    <source>
        <dbReference type="PROSITE" id="PS50977"/>
    </source>
</evidence>
<evidence type="ECO:0000256" key="1">
    <source>
        <dbReference type="ARBA" id="ARBA00023015"/>
    </source>
</evidence>
<dbReference type="InterPro" id="IPR009057">
    <property type="entry name" value="Homeodomain-like_sf"/>
</dbReference>
<sequence>MAFGDMFSVESGATNQQIRVEPIQQRSAARLSALLDAAAEVVDEVGFDRITTAMVAERAGASIGTVYRYYPDRVAVLNALRDRADQRFRERVILELDINEPETWWDALDCAITAYVGLHRSEPGFRIMSFVDRDRTSFGDGVDGGFFATRLARVLAEEFGLPSGPDLIFRLEVAIEMADGIITRAFYSDPQGDERFIDESRRAVHDYLVGYYGPSASLVAPQKSAPGIPALALLAD</sequence>
<dbReference type="Proteomes" id="UP001501803">
    <property type="component" value="Unassembled WGS sequence"/>
</dbReference>
<organism evidence="6 7">
    <name type="scientific">Leifsonia kafniensis</name>
    <dbReference type="NCBI Taxonomy" id="475957"/>
    <lineage>
        <taxon>Bacteria</taxon>
        <taxon>Bacillati</taxon>
        <taxon>Actinomycetota</taxon>
        <taxon>Actinomycetes</taxon>
        <taxon>Micrococcales</taxon>
        <taxon>Microbacteriaceae</taxon>
        <taxon>Leifsonia</taxon>
    </lineage>
</organism>
<dbReference type="PANTHER" id="PTHR30055">
    <property type="entry name" value="HTH-TYPE TRANSCRIPTIONAL REGULATOR RUTR"/>
    <property type="match status" value="1"/>
</dbReference>
<reference evidence="7" key="1">
    <citation type="journal article" date="2019" name="Int. J. Syst. Evol. Microbiol.">
        <title>The Global Catalogue of Microorganisms (GCM) 10K type strain sequencing project: providing services to taxonomists for standard genome sequencing and annotation.</title>
        <authorList>
            <consortium name="The Broad Institute Genomics Platform"/>
            <consortium name="The Broad Institute Genome Sequencing Center for Infectious Disease"/>
            <person name="Wu L."/>
            <person name="Ma J."/>
        </authorList>
    </citation>
    <scope>NUCLEOTIDE SEQUENCE [LARGE SCALE GENOMIC DNA]</scope>
    <source>
        <strain evidence="7">JCM 17021</strain>
    </source>
</reference>
<evidence type="ECO:0000313" key="6">
    <source>
        <dbReference type="EMBL" id="GAA3864344.1"/>
    </source>
</evidence>
<gene>
    <name evidence="6" type="ORF">GCM10022381_05290</name>
</gene>
<dbReference type="InterPro" id="IPR050109">
    <property type="entry name" value="HTH-type_TetR-like_transc_reg"/>
</dbReference>
<dbReference type="PANTHER" id="PTHR30055:SF234">
    <property type="entry name" value="HTH-TYPE TRANSCRIPTIONAL REGULATOR BETI"/>
    <property type="match status" value="1"/>
</dbReference>
<dbReference type="InterPro" id="IPR041674">
    <property type="entry name" value="TetR_C_22"/>
</dbReference>
<proteinExistence type="predicted"/>
<protein>
    <submittedName>
        <fullName evidence="6">TetR family transcriptional regulator</fullName>
    </submittedName>
</protein>
<dbReference type="EMBL" id="BAABCN010000002">
    <property type="protein sequence ID" value="GAA3864344.1"/>
    <property type="molecule type" value="Genomic_DNA"/>
</dbReference>
<evidence type="ECO:0000256" key="3">
    <source>
        <dbReference type="ARBA" id="ARBA00023163"/>
    </source>
</evidence>
<accession>A0ABP7K3D8</accession>
<dbReference type="InterPro" id="IPR001647">
    <property type="entry name" value="HTH_TetR"/>
</dbReference>